<proteinExistence type="predicted"/>
<accession>A0A7V2ZHU3</accession>
<reference evidence="1" key="1">
    <citation type="journal article" date="2020" name="mSystems">
        <title>Genome- and Community-Level Interaction Insights into Carbon Utilization and Element Cycling Functions of Hydrothermarchaeota in Hydrothermal Sediment.</title>
        <authorList>
            <person name="Zhou Z."/>
            <person name="Liu Y."/>
            <person name="Xu W."/>
            <person name="Pan J."/>
            <person name="Luo Z.H."/>
            <person name="Li M."/>
        </authorList>
    </citation>
    <scope>NUCLEOTIDE SEQUENCE [LARGE SCALE GENOMIC DNA]</scope>
    <source>
        <strain evidence="1">SpSt-479</strain>
        <strain evidence="2">SpSt-500</strain>
    </source>
</reference>
<dbReference type="EMBL" id="DSUJ01000006">
    <property type="protein sequence ID" value="HFI90232.1"/>
    <property type="molecule type" value="Genomic_DNA"/>
</dbReference>
<protein>
    <submittedName>
        <fullName evidence="1">Uncharacterized protein</fullName>
    </submittedName>
</protein>
<dbReference type="AlphaFoldDB" id="A0A7V2ZHU3"/>
<sequence length="136" mass="15447">MIKLFLIISVTFLLGCREEILEPYNPAGNVNQPYQEKKLNYFNLVMTASNLTYEFDSDLNFNSSDSRILVSVIDRQSGTVTINVLNDNRNLIYIASIETEVPNLIDRIQGNIPNKVKIIFTNFSGKLRIQLSKNAS</sequence>
<organism evidence="1">
    <name type="scientific">Ignavibacterium album</name>
    <dbReference type="NCBI Taxonomy" id="591197"/>
    <lineage>
        <taxon>Bacteria</taxon>
        <taxon>Pseudomonadati</taxon>
        <taxon>Ignavibacteriota</taxon>
        <taxon>Ignavibacteria</taxon>
        <taxon>Ignavibacteriales</taxon>
        <taxon>Ignavibacteriaceae</taxon>
        <taxon>Ignavibacterium</taxon>
    </lineage>
</organism>
<evidence type="ECO:0000313" key="2">
    <source>
        <dbReference type="EMBL" id="HGT47453.1"/>
    </source>
</evidence>
<gene>
    <name evidence="1" type="ORF">ENS31_01735</name>
    <name evidence="2" type="ORF">ENS56_05430</name>
</gene>
<dbReference type="EMBL" id="DSVI01000007">
    <property type="protein sequence ID" value="HGT47453.1"/>
    <property type="molecule type" value="Genomic_DNA"/>
</dbReference>
<dbReference type="PROSITE" id="PS51257">
    <property type="entry name" value="PROKAR_LIPOPROTEIN"/>
    <property type="match status" value="1"/>
</dbReference>
<comment type="caution">
    <text evidence="1">The sequence shown here is derived from an EMBL/GenBank/DDBJ whole genome shotgun (WGS) entry which is preliminary data.</text>
</comment>
<name>A0A7V2ZHU3_9BACT</name>
<evidence type="ECO:0000313" key="1">
    <source>
        <dbReference type="EMBL" id="HFI90232.1"/>
    </source>
</evidence>